<evidence type="ECO:0000313" key="3">
    <source>
        <dbReference type="Proteomes" id="UP000029879"/>
    </source>
</evidence>
<evidence type="ECO:0000313" key="2">
    <source>
        <dbReference type="EMBL" id="KGK56709.1"/>
    </source>
</evidence>
<evidence type="ECO:0008006" key="4">
    <source>
        <dbReference type="Google" id="ProtNLM"/>
    </source>
</evidence>
<proteinExistence type="predicted"/>
<dbReference type="EMBL" id="JRQI01000079">
    <property type="protein sequence ID" value="KGK56709.1"/>
    <property type="molecule type" value="Genomic_DNA"/>
</dbReference>
<evidence type="ECO:0000256" key="1">
    <source>
        <dbReference type="SAM" id="MobiDB-lite"/>
    </source>
</evidence>
<feature type="region of interest" description="Disordered" evidence="1">
    <location>
        <begin position="39"/>
        <end position="59"/>
    </location>
</feature>
<protein>
    <recommendedName>
        <fullName evidence="4">Secreted protein</fullName>
    </recommendedName>
</protein>
<sequence length="59" mass="6419">MPMEIPRNVAYLVGQAAAFLRAIAGSVMRWSGVRSALPTRSAFSPAREGARDQSMPMRP</sequence>
<comment type="caution">
    <text evidence="2">The sequence shown here is derived from an EMBL/GenBank/DDBJ whole genome shotgun (WGS) entry which is preliminary data.</text>
</comment>
<dbReference type="Proteomes" id="UP000029879">
    <property type="component" value="Unassembled WGS sequence"/>
</dbReference>
<name>A0AB34P5H9_9XANT</name>
<dbReference type="AlphaFoldDB" id="A0AB34P5H9"/>
<accession>A0AB34P5H9</accession>
<gene>
    <name evidence="2" type="ORF">NC00_15895</name>
</gene>
<organism evidence="2 3">
    <name type="scientific">Xanthomonas cannabis pv. phaseoli</name>
    <dbReference type="NCBI Taxonomy" id="1885902"/>
    <lineage>
        <taxon>Bacteria</taxon>
        <taxon>Pseudomonadati</taxon>
        <taxon>Pseudomonadota</taxon>
        <taxon>Gammaproteobacteria</taxon>
        <taxon>Lysobacterales</taxon>
        <taxon>Lysobacteraceae</taxon>
        <taxon>Xanthomonas</taxon>
    </lineage>
</organism>
<reference evidence="2 3" key="1">
    <citation type="submission" date="2014-10" db="EMBL/GenBank/DDBJ databases">
        <title>Genome sequence of a Xanthomonas strain that is pathogenic on beans.</title>
        <authorList>
            <person name="Aritua V."/>
            <person name="Sapp M."/>
            <person name="Harrison J."/>
            <person name="Smith J."/>
            <person name="Studholme D."/>
        </authorList>
    </citation>
    <scope>NUCLEOTIDE SEQUENCE [LARGE SCALE GENOMIC DNA]</scope>
    <source>
        <strain evidence="2 3">Nyagatare</strain>
    </source>
</reference>